<dbReference type="InParanoid" id="T1FNT3"/>
<dbReference type="GO" id="GO:0055088">
    <property type="term" value="P:lipid homeostasis"/>
    <property type="evidence" value="ECO:0000318"/>
    <property type="project" value="GO_Central"/>
</dbReference>
<dbReference type="PROSITE" id="PS50922">
    <property type="entry name" value="TLC"/>
    <property type="match status" value="1"/>
</dbReference>
<dbReference type="EMBL" id="KB097744">
    <property type="protein sequence ID" value="ESN90822.1"/>
    <property type="molecule type" value="Genomic_DNA"/>
</dbReference>
<feature type="transmembrane region" description="Helical" evidence="7">
    <location>
        <begin position="211"/>
        <end position="230"/>
    </location>
</feature>
<dbReference type="SMART" id="SM00724">
    <property type="entry name" value="TLC"/>
    <property type="match status" value="1"/>
</dbReference>
<gene>
    <name evidence="10" type="primary">20210480</name>
    <name evidence="9" type="ORF">HELRODRAFT_186205</name>
</gene>
<dbReference type="STRING" id="6412.T1FNT3"/>
<dbReference type="OMA" id="EMHKVEW"/>
<organism evidence="10 11">
    <name type="scientific">Helobdella robusta</name>
    <name type="common">Californian leech</name>
    <dbReference type="NCBI Taxonomy" id="6412"/>
    <lineage>
        <taxon>Eukaryota</taxon>
        <taxon>Metazoa</taxon>
        <taxon>Spiralia</taxon>
        <taxon>Lophotrochozoa</taxon>
        <taxon>Annelida</taxon>
        <taxon>Clitellata</taxon>
        <taxon>Hirudinea</taxon>
        <taxon>Rhynchobdellida</taxon>
        <taxon>Glossiphoniidae</taxon>
        <taxon>Helobdella</taxon>
    </lineage>
</organism>
<dbReference type="Pfam" id="PF03798">
    <property type="entry name" value="TRAM_LAG1_CLN8"/>
    <property type="match status" value="1"/>
</dbReference>
<dbReference type="PANTHER" id="PTHR13439:SF0">
    <property type="entry name" value="TOPOISOMERASE I DAMAGE AFFECTED PROTEIN 4"/>
    <property type="match status" value="1"/>
</dbReference>
<feature type="region of interest" description="Disordered" evidence="6">
    <location>
        <begin position="305"/>
        <end position="358"/>
    </location>
</feature>
<dbReference type="CTD" id="20210480"/>
<dbReference type="GO" id="GO:0016020">
    <property type="term" value="C:membrane"/>
    <property type="evidence" value="ECO:0007669"/>
    <property type="project" value="UniProtKB-SubCell"/>
</dbReference>
<feature type="transmembrane region" description="Helical" evidence="7">
    <location>
        <begin position="52"/>
        <end position="69"/>
    </location>
</feature>
<feature type="transmembrane region" description="Helical" evidence="7">
    <location>
        <begin position="7"/>
        <end position="32"/>
    </location>
</feature>
<evidence type="ECO:0000313" key="11">
    <source>
        <dbReference type="Proteomes" id="UP000015101"/>
    </source>
</evidence>
<keyword evidence="11" id="KW-1185">Reference proteome</keyword>
<evidence type="ECO:0000256" key="2">
    <source>
        <dbReference type="ARBA" id="ARBA00022692"/>
    </source>
</evidence>
<dbReference type="EMBL" id="AMQM01008240">
    <property type="status" value="NOT_ANNOTATED_CDS"/>
    <property type="molecule type" value="Genomic_DNA"/>
</dbReference>
<dbReference type="KEGG" id="hro:HELRODRAFT_186205"/>
<accession>T1FNT3</accession>
<evidence type="ECO:0000256" key="4">
    <source>
        <dbReference type="ARBA" id="ARBA00023136"/>
    </source>
</evidence>
<dbReference type="AlphaFoldDB" id="T1FNT3"/>
<dbReference type="EnsemblMetazoa" id="HelroT186205">
    <property type="protein sequence ID" value="HelroP186205"/>
    <property type="gene ID" value="HelroG186205"/>
</dbReference>
<dbReference type="GO" id="GO:0005783">
    <property type="term" value="C:endoplasmic reticulum"/>
    <property type="evidence" value="ECO:0000318"/>
    <property type="project" value="GO_Central"/>
</dbReference>
<proteinExistence type="predicted"/>
<dbReference type="eggNOG" id="KOG4561">
    <property type="taxonomic scope" value="Eukaryota"/>
</dbReference>
<evidence type="ECO:0000259" key="8">
    <source>
        <dbReference type="PROSITE" id="PS50922"/>
    </source>
</evidence>
<protein>
    <recommendedName>
        <fullName evidence="8">TLC domain-containing protein</fullName>
    </recommendedName>
</protein>
<feature type="domain" description="TLC" evidence="8">
    <location>
        <begin position="41"/>
        <end position="242"/>
    </location>
</feature>
<feature type="compositionally biased region" description="Low complexity" evidence="6">
    <location>
        <begin position="314"/>
        <end position="328"/>
    </location>
</feature>
<feature type="transmembrane region" description="Helical" evidence="7">
    <location>
        <begin position="113"/>
        <end position="138"/>
    </location>
</feature>
<dbReference type="GeneID" id="20210480"/>
<reference evidence="11" key="1">
    <citation type="submission" date="2012-12" db="EMBL/GenBank/DDBJ databases">
        <authorList>
            <person name="Hellsten U."/>
            <person name="Grimwood J."/>
            <person name="Chapman J.A."/>
            <person name="Shapiro H."/>
            <person name="Aerts A."/>
            <person name="Otillar R.P."/>
            <person name="Terry A.Y."/>
            <person name="Boore J.L."/>
            <person name="Simakov O."/>
            <person name="Marletaz F."/>
            <person name="Cho S.-J."/>
            <person name="Edsinger-Gonzales E."/>
            <person name="Havlak P."/>
            <person name="Kuo D.-H."/>
            <person name="Larsson T."/>
            <person name="Lv J."/>
            <person name="Arendt D."/>
            <person name="Savage R."/>
            <person name="Osoegawa K."/>
            <person name="de Jong P."/>
            <person name="Lindberg D.R."/>
            <person name="Seaver E.C."/>
            <person name="Weisblat D.A."/>
            <person name="Putnam N.H."/>
            <person name="Grigoriev I.V."/>
            <person name="Rokhsar D.S."/>
        </authorList>
    </citation>
    <scope>NUCLEOTIDE SEQUENCE</scope>
</reference>
<keyword evidence="4 5" id="KW-0472">Membrane</keyword>
<evidence type="ECO:0000256" key="3">
    <source>
        <dbReference type="ARBA" id="ARBA00022989"/>
    </source>
</evidence>
<evidence type="ECO:0000256" key="1">
    <source>
        <dbReference type="ARBA" id="ARBA00004141"/>
    </source>
</evidence>
<evidence type="ECO:0000256" key="6">
    <source>
        <dbReference type="SAM" id="MobiDB-lite"/>
    </source>
</evidence>
<reference evidence="9 11" key="2">
    <citation type="journal article" date="2013" name="Nature">
        <title>Insights into bilaterian evolution from three spiralian genomes.</title>
        <authorList>
            <person name="Simakov O."/>
            <person name="Marletaz F."/>
            <person name="Cho S.J."/>
            <person name="Edsinger-Gonzales E."/>
            <person name="Havlak P."/>
            <person name="Hellsten U."/>
            <person name="Kuo D.H."/>
            <person name="Larsson T."/>
            <person name="Lv J."/>
            <person name="Arendt D."/>
            <person name="Savage R."/>
            <person name="Osoegawa K."/>
            <person name="de Jong P."/>
            <person name="Grimwood J."/>
            <person name="Chapman J.A."/>
            <person name="Shapiro H."/>
            <person name="Aerts A."/>
            <person name="Otillar R.P."/>
            <person name="Terry A.Y."/>
            <person name="Boore J.L."/>
            <person name="Grigoriev I.V."/>
            <person name="Lindberg D.R."/>
            <person name="Seaver E.C."/>
            <person name="Weisblat D.A."/>
            <person name="Putnam N.H."/>
            <person name="Rokhsar D.S."/>
        </authorList>
    </citation>
    <scope>NUCLEOTIDE SEQUENCE</scope>
</reference>
<dbReference type="OrthoDB" id="10266980at2759"/>
<dbReference type="RefSeq" id="XP_009031033.1">
    <property type="nucleotide sequence ID" value="XM_009032785.1"/>
</dbReference>
<feature type="transmembrane region" description="Helical" evidence="7">
    <location>
        <begin position="89"/>
        <end position="107"/>
    </location>
</feature>
<dbReference type="Proteomes" id="UP000015101">
    <property type="component" value="Unassembled WGS sequence"/>
</dbReference>
<sequence length="358" mass="41109">MAFSYYCLSLATCVSFLGFYKYISPLISSLYFPQYLNLPKPKQVEWCSRINSSLHAFLVSMFCLYCLIYEDEISRNPIWGESHMVRVSCAIVVGYMISDGIVILLHYKDIGEIFFLFHHVASIYAFCFAMTFGALLWFANVRLIAEFSTPFVNKRWFLDTLRYKKSSAAFLMNGFSMTVMFFSVRVISIPFYWVKVYSTYGSEQSHQLGNIWYVLISSCIILDTINLYWFHKILQGTLKLFRVGGPNNDQHAQHGGSHGNEGVVTKWRQMCGVVNGHVRSYSWSPTSFHMDKLMMMMSPSDASSGVHNRGRVINNNANNNNNESNSNDNDPRCFYNYKASGTKNTRPSIPAWPIQRTL</sequence>
<comment type="subcellular location">
    <subcellularLocation>
        <location evidence="1">Membrane</location>
        <topology evidence="1">Multi-pass membrane protein</topology>
    </subcellularLocation>
</comment>
<dbReference type="HOGENOM" id="CLU_774526_0_0_1"/>
<evidence type="ECO:0000256" key="5">
    <source>
        <dbReference type="PROSITE-ProRule" id="PRU00205"/>
    </source>
</evidence>
<evidence type="ECO:0000256" key="7">
    <source>
        <dbReference type="SAM" id="Phobius"/>
    </source>
</evidence>
<evidence type="ECO:0000313" key="10">
    <source>
        <dbReference type="EnsemblMetazoa" id="HelroP186205"/>
    </source>
</evidence>
<keyword evidence="2 5" id="KW-0812">Transmembrane</keyword>
<dbReference type="PANTHER" id="PTHR13439">
    <property type="entry name" value="CT120 PROTEIN"/>
    <property type="match status" value="1"/>
</dbReference>
<dbReference type="InterPro" id="IPR050846">
    <property type="entry name" value="TLCD"/>
</dbReference>
<dbReference type="InterPro" id="IPR006634">
    <property type="entry name" value="TLC-dom"/>
</dbReference>
<reference evidence="10" key="3">
    <citation type="submission" date="2015-06" db="UniProtKB">
        <authorList>
            <consortium name="EnsemblMetazoa"/>
        </authorList>
    </citation>
    <scope>IDENTIFICATION</scope>
</reference>
<evidence type="ECO:0000313" key="9">
    <source>
        <dbReference type="EMBL" id="ESN90822.1"/>
    </source>
</evidence>
<keyword evidence="3 7" id="KW-1133">Transmembrane helix</keyword>
<name>T1FNT3_HELRO</name>
<feature type="transmembrane region" description="Helical" evidence="7">
    <location>
        <begin position="170"/>
        <end position="191"/>
    </location>
</feature>